<feature type="domain" description="Response regulatory" evidence="10">
    <location>
        <begin position="17"/>
        <end position="131"/>
    </location>
</feature>
<dbReference type="SUPFAM" id="SSF52540">
    <property type="entry name" value="P-loop containing nucleoside triphosphate hydrolases"/>
    <property type="match status" value="1"/>
</dbReference>
<dbReference type="CDD" id="cd17572">
    <property type="entry name" value="REC_NtrC1-like"/>
    <property type="match status" value="1"/>
</dbReference>
<dbReference type="SUPFAM" id="SSF46689">
    <property type="entry name" value="Homeodomain-like"/>
    <property type="match status" value="1"/>
</dbReference>
<organism evidence="11 12">
    <name type="scientific">Kordiimonas lacus</name>
    <dbReference type="NCBI Taxonomy" id="637679"/>
    <lineage>
        <taxon>Bacteria</taxon>
        <taxon>Pseudomonadati</taxon>
        <taxon>Pseudomonadota</taxon>
        <taxon>Alphaproteobacteria</taxon>
        <taxon>Kordiimonadales</taxon>
        <taxon>Kordiimonadaceae</taxon>
        <taxon>Kordiimonas</taxon>
    </lineage>
</organism>
<dbReference type="InterPro" id="IPR025943">
    <property type="entry name" value="Sigma_54_int_dom_ATP-bd_2"/>
</dbReference>
<dbReference type="InterPro" id="IPR027417">
    <property type="entry name" value="P-loop_NTPase"/>
</dbReference>
<dbReference type="Pfam" id="PF00158">
    <property type="entry name" value="Sigma54_activat"/>
    <property type="match status" value="1"/>
</dbReference>
<feature type="domain" description="Sigma-54 factor interaction" evidence="9">
    <location>
        <begin position="154"/>
        <end position="383"/>
    </location>
</feature>
<accession>A0A1G6TT04</accession>
<dbReference type="GO" id="GO:0005524">
    <property type="term" value="F:ATP binding"/>
    <property type="evidence" value="ECO:0007669"/>
    <property type="project" value="UniProtKB-KW"/>
</dbReference>
<dbReference type="GO" id="GO:0043565">
    <property type="term" value="F:sequence-specific DNA binding"/>
    <property type="evidence" value="ECO:0007669"/>
    <property type="project" value="InterPro"/>
</dbReference>
<dbReference type="InterPro" id="IPR009057">
    <property type="entry name" value="Homeodomain-like_sf"/>
</dbReference>
<dbReference type="STRING" id="637679.GCA_001550055_00542"/>
<dbReference type="InterPro" id="IPR002078">
    <property type="entry name" value="Sigma_54_int"/>
</dbReference>
<dbReference type="Gene3D" id="3.40.50.300">
    <property type="entry name" value="P-loop containing nucleotide triphosphate hydrolases"/>
    <property type="match status" value="1"/>
</dbReference>
<dbReference type="PROSITE" id="PS00676">
    <property type="entry name" value="SIGMA54_INTERACT_2"/>
    <property type="match status" value="1"/>
</dbReference>
<evidence type="ECO:0000259" key="10">
    <source>
        <dbReference type="PROSITE" id="PS50110"/>
    </source>
</evidence>
<evidence type="ECO:0000256" key="5">
    <source>
        <dbReference type="ARBA" id="ARBA00023125"/>
    </source>
</evidence>
<dbReference type="InterPro" id="IPR002197">
    <property type="entry name" value="HTH_Fis"/>
</dbReference>
<dbReference type="Pfam" id="PF02954">
    <property type="entry name" value="HTH_8"/>
    <property type="match status" value="1"/>
</dbReference>
<dbReference type="CDD" id="cd00009">
    <property type="entry name" value="AAA"/>
    <property type="match status" value="1"/>
</dbReference>
<dbReference type="SMART" id="SM00382">
    <property type="entry name" value="AAA"/>
    <property type="match status" value="1"/>
</dbReference>
<keyword evidence="2" id="KW-0067">ATP-binding</keyword>
<dbReference type="InterPro" id="IPR011006">
    <property type="entry name" value="CheY-like_superfamily"/>
</dbReference>
<evidence type="ECO:0000259" key="9">
    <source>
        <dbReference type="PROSITE" id="PS50045"/>
    </source>
</evidence>
<gene>
    <name evidence="11" type="ORF">SAMN04488071_0348</name>
</gene>
<keyword evidence="6" id="KW-0010">Activator</keyword>
<dbReference type="SUPFAM" id="SSF52172">
    <property type="entry name" value="CheY-like"/>
    <property type="match status" value="1"/>
</dbReference>
<dbReference type="Gene3D" id="1.10.10.60">
    <property type="entry name" value="Homeodomain-like"/>
    <property type="match status" value="1"/>
</dbReference>
<evidence type="ECO:0000313" key="12">
    <source>
        <dbReference type="Proteomes" id="UP000183685"/>
    </source>
</evidence>
<dbReference type="FunFam" id="3.40.50.300:FF:000006">
    <property type="entry name" value="DNA-binding transcriptional regulator NtrC"/>
    <property type="match status" value="1"/>
</dbReference>
<keyword evidence="5" id="KW-0238">DNA-binding</keyword>
<dbReference type="AlphaFoldDB" id="A0A1G6TT04"/>
<dbReference type="GO" id="GO:0000160">
    <property type="term" value="P:phosphorelay signal transduction system"/>
    <property type="evidence" value="ECO:0007669"/>
    <property type="project" value="UniProtKB-KW"/>
</dbReference>
<sequence length="471" mass="51550">MASKELAEKKGDAAQHPILIVEDSPTLALTYREYLRRAGLDATIAETGAAALQEIERSKPAIILLDLRLPDMDGLDILKQLKTEKNSARVVVITAHGSVKVAVEAMQEGASDFLLKPFAAERLVTTVNNNLEIKRLAGLVQQYAGGQKKKFGRFIGVSPAMQAVYRMIEDCASSKASVFIMGQSGTGKELCAESIHNQSPRRDRRFVALNCAAIPSNLIESEIFGHKKGAFTGATSDREGAAVTADGGTLFLDEICEMPLDLQAKLLRFIQTGEVVPVGSNTPIQVNVRFVCATNRTPWEEVEAGRFREDLYYRLHVVPIHLPPLAERDQDTLIIARHMLESFAKEEGKGFTSISPDAESRLLAHSWPGNVRELGNVIQSAVVLNDGPELTGAMLDRLMGPTRRHALRQMAGPSAPESLTATGAIEPLAAVERRVIERAIDICGGKVRLAAKRLEVNPSTLYRKLKDWEEE</sequence>
<protein>
    <submittedName>
        <fullName evidence="11">Regulatory protein, Fis family</fullName>
    </submittedName>
</protein>
<dbReference type="PROSITE" id="PS50045">
    <property type="entry name" value="SIGMA54_INTERACT_4"/>
    <property type="match status" value="1"/>
</dbReference>
<keyword evidence="3" id="KW-0902">Two-component regulatory system</keyword>
<dbReference type="InterPro" id="IPR001789">
    <property type="entry name" value="Sig_transdc_resp-reg_receiver"/>
</dbReference>
<dbReference type="SMART" id="SM00448">
    <property type="entry name" value="REC"/>
    <property type="match status" value="1"/>
</dbReference>
<dbReference type="InterPro" id="IPR025944">
    <property type="entry name" value="Sigma_54_int_dom_CS"/>
</dbReference>
<dbReference type="RefSeq" id="WP_068308610.1">
    <property type="nucleotide sequence ID" value="NZ_FNAK01000001.1"/>
</dbReference>
<evidence type="ECO:0000256" key="7">
    <source>
        <dbReference type="ARBA" id="ARBA00023163"/>
    </source>
</evidence>
<dbReference type="InterPro" id="IPR003593">
    <property type="entry name" value="AAA+_ATPase"/>
</dbReference>
<keyword evidence="12" id="KW-1185">Reference proteome</keyword>
<dbReference type="GO" id="GO:0006355">
    <property type="term" value="P:regulation of DNA-templated transcription"/>
    <property type="evidence" value="ECO:0007669"/>
    <property type="project" value="InterPro"/>
</dbReference>
<dbReference type="PROSITE" id="PS50110">
    <property type="entry name" value="RESPONSE_REGULATORY"/>
    <property type="match status" value="1"/>
</dbReference>
<evidence type="ECO:0000256" key="4">
    <source>
        <dbReference type="ARBA" id="ARBA00023015"/>
    </source>
</evidence>
<dbReference type="EMBL" id="FNAK01000001">
    <property type="protein sequence ID" value="SDD32292.1"/>
    <property type="molecule type" value="Genomic_DNA"/>
</dbReference>
<keyword evidence="1" id="KW-0547">Nucleotide-binding</keyword>
<feature type="modified residue" description="4-aspartylphosphate" evidence="8">
    <location>
        <position position="66"/>
    </location>
</feature>
<keyword evidence="4" id="KW-0805">Transcription regulation</keyword>
<dbReference type="PANTHER" id="PTHR32071:SF117">
    <property type="entry name" value="PTS-DEPENDENT DIHYDROXYACETONE KINASE OPERON REGULATORY PROTEIN-RELATED"/>
    <property type="match status" value="1"/>
</dbReference>
<dbReference type="Pfam" id="PF00072">
    <property type="entry name" value="Response_reg"/>
    <property type="match status" value="1"/>
</dbReference>
<evidence type="ECO:0000256" key="3">
    <source>
        <dbReference type="ARBA" id="ARBA00023012"/>
    </source>
</evidence>
<dbReference type="PANTHER" id="PTHR32071">
    <property type="entry name" value="TRANSCRIPTIONAL REGULATORY PROTEIN"/>
    <property type="match status" value="1"/>
</dbReference>
<dbReference type="Proteomes" id="UP000183685">
    <property type="component" value="Unassembled WGS sequence"/>
</dbReference>
<keyword evidence="8" id="KW-0597">Phosphoprotein</keyword>
<dbReference type="Pfam" id="PF25601">
    <property type="entry name" value="AAA_lid_14"/>
    <property type="match status" value="1"/>
</dbReference>
<dbReference type="PROSITE" id="PS00688">
    <property type="entry name" value="SIGMA54_INTERACT_3"/>
    <property type="match status" value="1"/>
</dbReference>
<proteinExistence type="predicted"/>
<reference evidence="11 12" key="1">
    <citation type="submission" date="2016-10" db="EMBL/GenBank/DDBJ databases">
        <authorList>
            <person name="de Groot N.N."/>
        </authorList>
    </citation>
    <scope>NUCLEOTIDE SEQUENCE [LARGE SCALE GENOMIC DNA]</scope>
    <source>
        <strain evidence="11 12">CGMCC 1.9109</strain>
    </source>
</reference>
<evidence type="ECO:0000256" key="2">
    <source>
        <dbReference type="ARBA" id="ARBA00022840"/>
    </source>
</evidence>
<evidence type="ECO:0000256" key="1">
    <source>
        <dbReference type="ARBA" id="ARBA00022741"/>
    </source>
</evidence>
<dbReference type="Gene3D" id="3.40.50.2300">
    <property type="match status" value="1"/>
</dbReference>
<keyword evidence="7" id="KW-0804">Transcription</keyword>
<evidence type="ECO:0000256" key="6">
    <source>
        <dbReference type="ARBA" id="ARBA00023159"/>
    </source>
</evidence>
<evidence type="ECO:0000256" key="8">
    <source>
        <dbReference type="PROSITE-ProRule" id="PRU00169"/>
    </source>
</evidence>
<dbReference type="InterPro" id="IPR058031">
    <property type="entry name" value="AAA_lid_NorR"/>
</dbReference>
<evidence type="ECO:0000313" key="11">
    <source>
        <dbReference type="EMBL" id="SDD32292.1"/>
    </source>
</evidence>
<name>A0A1G6TT04_9PROT</name>
<dbReference type="Gene3D" id="1.10.8.60">
    <property type="match status" value="1"/>
</dbReference>
<dbReference type="OrthoDB" id="9770562at2"/>